<evidence type="ECO:0000313" key="2">
    <source>
        <dbReference type="Proteomes" id="UP000774000"/>
    </source>
</evidence>
<reference evidence="1" key="1">
    <citation type="submission" date="2021-01" db="EMBL/GenBank/DDBJ databases">
        <title>Genomic Encyclopedia of Type Strains, Phase IV (KMG-IV): sequencing the most valuable type-strain genomes for metagenomic binning, comparative biology and taxonomic classification.</title>
        <authorList>
            <person name="Goeker M."/>
        </authorList>
    </citation>
    <scope>NUCLEOTIDE SEQUENCE</scope>
    <source>
        <strain evidence="1">DSM 23230</strain>
    </source>
</reference>
<evidence type="ECO:0000313" key="1">
    <source>
        <dbReference type="EMBL" id="MBM7555346.1"/>
    </source>
</evidence>
<keyword evidence="1" id="KW-0969">Cilium</keyword>
<keyword evidence="1" id="KW-0966">Cell projection</keyword>
<gene>
    <name evidence="1" type="ORF">JOC47_000170</name>
</gene>
<dbReference type="Proteomes" id="UP000774000">
    <property type="component" value="Unassembled WGS sequence"/>
</dbReference>
<dbReference type="Pfam" id="PF06289">
    <property type="entry name" value="FlbD"/>
    <property type="match status" value="1"/>
</dbReference>
<dbReference type="AlphaFoldDB" id="A0A938XQ31"/>
<name>A0A938XQ31_9FIRM</name>
<comment type="caution">
    <text evidence="1">The sequence shown here is derived from an EMBL/GenBank/DDBJ whole genome shotgun (WGS) entry which is preliminary data.</text>
</comment>
<dbReference type="PANTHER" id="PTHR39185">
    <property type="entry name" value="SWARMING MOTILITY PROTEIN SWRD"/>
    <property type="match status" value="1"/>
</dbReference>
<dbReference type="EMBL" id="JAFBDQ010000001">
    <property type="protein sequence ID" value="MBM7555346.1"/>
    <property type="molecule type" value="Genomic_DNA"/>
</dbReference>
<keyword evidence="2" id="KW-1185">Reference proteome</keyword>
<accession>A0A938XQ31</accession>
<protein>
    <submittedName>
        <fullName evidence="1">Flagellar protein FlbD</fullName>
    </submittedName>
</protein>
<keyword evidence="1" id="KW-0282">Flagellum</keyword>
<organism evidence="1 2">
    <name type="scientific">Halanaerobacter jeridensis</name>
    <dbReference type="NCBI Taxonomy" id="706427"/>
    <lineage>
        <taxon>Bacteria</taxon>
        <taxon>Bacillati</taxon>
        <taxon>Bacillota</taxon>
        <taxon>Clostridia</taxon>
        <taxon>Halanaerobiales</taxon>
        <taxon>Halobacteroidaceae</taxon>
        <taxon>Halanaerobacter</taxon>
    </lineage>
</organism>
<proteinExistence type="predicted"/>
<dbReference type="InterPro" id="IPR009384">
    <property type="entry name" value="SwrD-like"/>
</dbReference>
<sequence length="51" mass="5779">MINADLIESVQATPDTVVKLTSGYTIIVQEDVDLIIDKVINYQRKVNFKPE</sequence>
<dbReference type="PANTHER" id="PTHR39185:SF1">
    <property type="entry name" value="SWARMING MOTILITY PROTEIN SWRD"/>
    <property type="match status" value="1"/>
</dbReference>